<dbReference type="InterPro" id="IPR012312">
    <property type="entry name" value="Hemerythrin-like"/>
</dbReference>
<dbReference type="Proteomes" id="UP001320245">
    <property type="component" value="Unassembled WGS sequence"/>
</dbReference>
<proteinExistence type="predicted"/>
<evidence type="ECO:0000259" key="1">
    <source>
        <dbReference type="Pfam" id="PF01814"/>
    </source>
</evidence>
<feature type="domain" description="Hemerythrin-like" evidence="1">
    <location>
        <begin position="20"/>
        <end position="131"/>
    </location>
</feature>
<gene>
    <name evidence="2" type="ORF">SLS53_000128</name>
</gene>
<evidence type="ECO:0000313" key="3">
    <source>
        <dbReference type="Proteomes" id="UP001320245"/>
    </source>
</evidence>
<keyword evidence="3" id="KW-1185">Reference proteome</keyword>
<name>A0AAN9YP65_9PEZI</name>
<sequence>MSIPSSSPDRERIGVRYVSDAVKRDHRSLEKLYATLTDTGSTNDAEHKREFQQRFCWELARHLVAMNLFIFPGTSRRASQGNRNAMDRQKDFALLMGKLLDLSAARDDEEFRGLLVQLREGLTRHIRDVERADLVAIEKVLSGEESERLASDFEASVFFIPPEVRAGPEGKEDIRAPFESIGALLDASMEELKGILDGFPRD</sequence>
<accession>A0AAN9YP65</accession>
<dbReference type="AlphaFoldDB" id="A0AAN9YP65"/>
<organism evidence="2 3">
    <name type="scientific">Cytospora paraplurivora</name>
    <dbReference type="NCBI Taxonomy" id="2898453"/>
    <lineage>
        <taxon>Eukaryota</taxon>
        <taxon>Fungi</taxon>
        <taxon>Dikarya</taxon>
        <taxon>Ascomycota</taxon>
        <taxon>Pezizomycotina</taxon>
        <taxon>Sordariomycetes</taxon>
        <taxon>Sordariomycetidae</taxon>
        <taxon>Diaporthales</taxon>
        <taxon>Cytosporaceae</taxon>
        <taxon>Cytospora</taxon>
    </lineage>
</organism>
<dbReference type="PANTHER" id="PTHR35585:SF1">
    <property type="entry name" value="HHE DOMAIN PROTEIN (AFU_ORTHOLOGUE AFUA_4G00730)"/>
    <property type="match status" value="1"/>
</dbReference>
<evidence type="ECO:0000313" key="2">
    <source>
        <dbReference type="EMBL" id="KAK7749552.1"/>
    </source>
</evidence>
<dbReference type="PANTHER" id="PTHR35585">
    <property type="entry name" value="HHE DOMAIN PROTEIN (AFU_ORTHOLOGUE AFUA_4G00730)"/>
    <property type="match status" value="1"/>
</dbReference>
<comment type="caution">
    <text evidence="2">The sequence shown here is derived from an EMBL/GenBank/DDBJ whole genome shotgun (WGS) entry which is preliminary data.</text>
</comment>
<protein>
    <recommendedName>
        <fullName evidence="1">Hemerythrin-like domain-containing protein</fullName>
    </recommendedName>
</protein>
<reference evidence="2 3" key="1">
    <citation type="journal article" date="2023" name="PLoS ONE">
        <title>Cytospora paraplurivora sp. nov. isolated from orchards with fruit tree decline syndrome in Ontario, Canada.</title>
        <authorList>
            <person name="Ilyukhin E."/>
            <person name="Nguyen H.D.T."/>
            <person name="Castle A.J."/>
            <person name="Ellouze W."/>
        </authorList>
    </citation>
    <scope>NUCLEOTIDE SEQUENCE [LARGE SCALE GENOMIC DNA]</scope>
    <source>
        <strain evidence="2 3">FDS-564</strain>
    </source>
</reference>
<dbReference type="EMBL" id="JAJSPL020000001">
    <property type="protein sequence ID" value="KAK7749552.1"/>
    <property type="molecule type" value="Genomic_DNA"/>
</dbReference>
<dbReference type="Pfam" id="PF01814">
    <property type="entry name" value="Hemerythrin"/>
    <property type="match status" value="1"/>
</dbReference>